<dbReference type="RefSeq" id="WP_190892549.1">
    <property type="nucleotide sequence ID" value="NZ_JACJTE010000008.1"/>
</dbReference>
<evidence type="ECO:0000313" key="1">
    <source>
        <dbReference type="EMBL" id="MBD2561026.1"/>
    </source>
</evidence>
<accession>A0ABR8EWJ8</accession>
<dbReference type="EMBL" id="JACJTE010000008">
    <property type="protein sequence ID" value="MBD2561026.1"/>
    <property type="molecule type" value="Genomic_DNA"/>
</dbReference>
<gene>
    <name evidence="1" type="ORF">H6G95_10435</name>
</gene>
<dbReference type="Proteomes" id="UP000604661">
    <property type="component" value="Unassembled WGS sequence"/>
</dbReference>
<evidence type="ECO:0000313" key="2">
    <source>
        <dbReference type="Proteomes" id="UP000604661"/>
    </source>
</evidence>
<comment type="caution">
    <text evidence="1">The sequence shown here is derived from an EMBL/GenBank/DDBJ whole genome shotgun (WGS) entry which is preliminary data.</text>
</comment>
<name>A0ABR8EWJ8_NOSLI</name>
<proteinExistence type="predicted"/>
<reference evidence="1 2" key="1">
    <citation type="journal article" date="2020" name="ISME J.">
        <title>Comparative genomics reveals insights into cyanobacterial evolution and habitat adaptation.</title>
        <authorList>
            <person name="Chen M.Y."/>
            <person name="Teng W.K."/>
            <person name="Zhao L."/>
            <person name="Hu C.X."/>
            <person name="Zhou Y.K."/>
            <person name="Han B.P."/>
            <person name="Song L.R."/>
            <person name="Shu W.S."/>
        </authorList>
    </citation>
    <scope>NUCLEOTIDE SEQUENCE [LARGE SCALE GENOMIC DNA]</scope>
    <source>
        <strain evidence="1 2">FACHB-391</strain>
    </source>
</reference>
<organism evidence="1 2">
    <name type="scientific">Nostoc linckia FACHB-391</name>
    <dbReference type="NCBI Taxonomy" id="2692906"/>
    <lineage>
        <taxon>Bacteria</taxon>
        <taxon>Bacillati</taxon>
        <taxon>Cyanobacteriota</taxon>
        <taxon>Cyanophyceae</taxon>
        <taxon>Nostocales</taxon>
        <taxon>Nostocaceae</taxon>
        <taxon>Nostoc</taxon>
    </lineage>
</organism>
<sequence length="51" mass="5957">MISLLGDGDQARELRLVIISESNASVKKYWEVRQGVQEQEQERRRQELLGN</sequence>
<protein>
    <submittedName>
        <fullName evidence="1">Uncharacterized protein</fullName>
    </submittedName>
</protein>
<keyword evidence="2" id="KW-1185">Reference proteome</keyword>